<dbReference type="VEuPathDB" id="VectorBase:MDOMA2_008455"/>
<proteinExistence type="predicted"/>
<reference evidence="3" key="1">
    <citation type="submission" date="2020-05" db="UniProtKB">
        <authorList>
            <consortium name="EnsemblMetazoa"/>
        </authorList>
    </citation>
    <scope>IDENTIFICATION</scope>
    <source>
        <strain evidence="3">Aabys</strain>
    </source>
</reference>
<evidence type="ECO:0000313" key="5">
    <source>
        <dbReference type="RefSeq" id="XP_005188422.1"/>
    </source>
</evidence>
<feature type="domain" description="LITAF" evidence="2">
    <location>
        <begin position="171"/>
        <end position="254"/>
    </location>
</feature>
<dbReference type="Proteomes" id="UP001652621">
    <property type="component" value="Unplaced"/>
</dbReference>
<dbReference type="PROSITE" id="PS51837">
    <property type="entry name" value="LITAF"/>
    <property type="match status" value="1"/>
</dbReference>
<feature type="region of interest" description="Disordered" evidence="1">
    <location>
        <begin position="353"/>
        <end position="381"/>
    </location>
</feature>
<dbReference type="RefSeq" id="XP_005188422.1">
    <property type="nucleotide sequence ID" value="XM_005188365.2"/>
</dbReference>
<evidence type="ECO:0000259" key="2">
    <source>
        <dbReference type="PROSITE" id="PS51837"/>
    </source>
</evidence>
<dbReference type="Pfam" id="PF10601">
    <property type="entry name" value="zf-LITAF-like"/>
    <property type="match status" value="1"/>
</dbReference>
<dbReference type="OrthoDB" id="7765058at2759"/>
<dbReference type="VEuPathDB" id="VectorBase:MDOA014102"/>
<evidence type="ECO:0000313" key="4">
    <source>
        <dbReference type="Proteomes" id="UP001652621"/>
    </source>
</evidence>
<protein>
    <submittedName>
        <fullName evidence="5">Uncharacterized protein LOC101892009</fullName>
    </submittedName>
</protein>
<accession>A0A1I8NDI8</accession>
<evidence type="ECO:0000256" key="1">
    <source>
        <dbReference type="SAM" id="MobiDB-lite"/>
    </source>
</evidence>
<organism evidence="3">
    <name type="scientific">Musca domestica</name>
    <name type="common">House fly</name>
    <dbReference type="NCBI Taxonomy" id="7370"/>
    <lineage>
        <taxon>Eukaryota</taxon>
        <taxon>Metazoa</taxon>
        <taxon>Ecdysozoa</taxon>
        <taxon>Arthropoda</taxon>
        <taxon>Hexapoda</taxon>
        <taxon>Insecta</taxon>
        <taxon>Pterygota</taxon>
        <taxon>Neoptera</taxon>
        <taxon>Endopterygota</taxon>
        <taxon>Diptera</taxon>
        <taxon>Brachycera</taxon>
        <taxon>Muscomorpha</taxon>
        <taxon>Muscoidea</taxon>
        <taxon>Muscidae</taxon>
        <taxon>Musca</taxon>
    </lineage>
</organism>
<dbReference type="EnsemblMetazoa" id="MDOA014102-RA">
    <property type="protein sequence ID" value="MDOA014102-PA"/>
    <property type="gene ID" value="MDOA014102"/>
</dbReference>
<dbReference type="GeneID" id="101892009"/>
<evidence type="ECO:0000313" key="3">
    <source>
        <dbReference type="EnsemblMetazoa" id="MDOA014102-PA"/>
    </source>
</evidence>
<dbReference type="AlphaFoldDB" id="A0A1I8NDI8"/>
<gene>
    <name evidence="3" type="primary">101892009</name>
    <name evidence="5" type="synonym">LOC101892009</name>
</gene>
<dbReference type="InterPro" id="IPR006629">
    <property type="entry name" value="LITAF"/>
</dbReference>
<feature type="region of interest" description="Disordered" evidence="1">
    <location>
        <begin position="296"/>
        <end position="315"/>
    </location>
</feature>
<feature type="region of interest" description="Disordered" evidence="1">
    <location>
        <begin position="59"/>
        <end position="103"/>
    </location>
</feature>
<dbReference type="STRING" id="7370.A0A1I8NDI8"/>
<dbReference type="SMART" id="SM00714">
    <property type="entry name" value="LITAF"/>
    <property type="match status" value="1"/>
</dbReference>
<keyword evidence="4" id="KW-1185">Reference proteome</keyword>
<dbReference type="KEGG" id="mde:101892009"/>
<feature type="compositionally biased region" description="Basic and acidic residues" evidence="1">
    <location>
        <begin position="363"/>
        <end position="374"/>
    </location>
</feature>
<dbReference type="eggNOG" id="ENOG502SDJ5">
    <property type="taxonomic scope" value="Eukaryota"/>
</dbReference>
<reference evidence="5" key="2">
    <citation type="submission" date="2025-04" db="UniProtKB">
        <authorList>
            <consortium name="RefSeq"/>
        </authorList>
    </citation>
    <scope>IDENTIFICATION</scope>
    <source>
        <strain evidence="5">Aabys</strain>
    </source>
</reference>
<feature type="compositionally biased region" description="Polar residues" evidence="1">
    <location>
        <begin position="59"/>
        <end position="69"/>
    </location>
</feature>
<sequence length="381" mass="44202">MNDKKATRLVRCLKCQKIFECSRDDTLALIQHIRTDHPEVKFIDVDRNVEIARKHLSKTNKIGQDNKGLSSEEKQNREEYPSKSRVEVSPKNNSSKESGIKKDNKFPQYVAEDELTRLSLKSEILEKYPEIKDCEFCPQKPSANVLYTRRYKIQTPSSTSGLSSAPKTPRKRQMYRMSIEKWRPIKGNIYCPKCGCNKPPLIETRNEFLTENSWCACCMLNCWPLCFIPWIFPSHEVEHLHCSNCKTFLGLYNRRSNCIKPNRDFNIVEYEKNVKIKDHKEEDDLRYLKRNKSTTTSEWVKHQNPPNRPAPANRLPSIVIDGKELHPDMVARLQKFKKFGSLAGIDLEALTDDSNNKANLSDSHNEAVPRRREPSVGNNTY</sequence>
<name>A0A1I8NDI8_MUSDO</name>
<feature type="compositionally biased region" description="Basic and acidic residues" evidence="1">
    <location>
        <begin position="70"/>
        <end position="88"/>
    </location>
</feature>
<feature type="compositionally biased region" description="Polar residues" evidence="1">
    <location>
        <begin position="353"/>
        <end position="362"/>
    </location>
</feature>